<proteinExistence type="predicted"/>
<evidence type="ECO:0000313" key="2">
    <source>
        <dbReference type="Proteomes" id="UP000241206"/>
    </source>
</evidence>
<evidence type="ECO:0000313" key="1">
    <source>
        <dbReference type="EMBL" id="PTD27728.1"/>
    </source>
</evidence>
<dbReference type="AlphaFoldDB" id="A0A2T4I861"/>
<accession>A0A2T4I861</accession>
<dbReference type="Proteomes" id="UP000241206">
    <property type="component" value="Unassembled WGS sequence"/>
</dbReference>
<organism evidence="1 2">
    <name type="scientific">Edaphosphingomonas fennica</name>
    <dbReference type="NCBI Taxonomy" id="114404"/>
    <lineage>
        <taxon>Bacteria</taxon>
        <taxon>Pseudomonadati</taxon>
        <taxon>Pseudomonadota</taxon>
        <taxon>Alphaproteobacteria</taxon>
        <taxon>Sphingomonadales</taxon>
        <taxon>Rhizorhabdaceae</taxon>
        <taxon>Edaphosphingomonas</taxon>
    </lineage>
</organism>
<reference evidence="1 2" key="1">
    <citation type="submission" date="2017-11" db="EMBL/GenBank/DDBJ databases">
        <title>Sphingomonas oleivorans sp. nov., isolated from oil-contaminated soil.</title>
        <authorList>
            <person name="Wang L."/>
            <person name="Chen L."/>
        </authorList>
    </citation>
    <scope>NUCLEOTIDE SEQUENCE [LARGE SCALE GENOMIC DNA]</scope>
    <source>
        <strain evidence="1 2">K101</strain>
    </source>
</reference>
<gene>
    <name evidence="1" type="ORF">CV103_01290</name>
</gene>
<name>A0A2T4I861_9SPHN</name>
<dbReference type="EMBL" id="PHHF01000004">
    <property type="protein sequence ID" value="PTD27728.1"/>
    <property type="molecule type" value="Genomic_DNA"/>
</dbReference>
<protein>
    <submittedName>
        <fullName evidence="1">Uncharacterized protein</fullName>
    </submittedName>
</protein>
<sequence>MHHQRDQRGGLLGEATICLGIVRADASDRLAGLVDVLVADDEVAIVEHRGKDRVGIDILQPMLREQAKLVAGDERIGLDEDMDGGMPVMVVARSRDLARARDLV</sequence>
<comment type="caution">
    <text evidence="1">The sequence shown here is derived from an EMBL/GenBank/DDBJ whole genome shotgun (WGS) entry which is preliminary data.</text>
</comment>
<keyword evidence="2" id="KW-1185">Reference proteome</keyword>